<dbReference type="OrthoDB" id="2598917at2"/>
<reference evidence="1 2" key="1">
    <citation type="submission" date="2013-09" db="EMBL/GenBank/DDBJ databases">
        <title>Genome sequencing of Phaeobacter antarcticus sp. nov. SM1211.</title>
        <authorList>
            <person name="Zhang X.-Y."/>
            <person name="Liu C."/>
            <person name="Chen X.-L."/>
            <person name="Xie B.-B."/>
            <person name="Qin Q.-L."/>
            <person name="Rong J.-C."/>
            <person name="Zhang Y.-Z."/>
        </authorList>
    </citation>
    <scope>NUCLEOTIDE SEQUENCE [LARGE SCALE GENOMIC DNA]</scope>
    <source>
        <strain evidence="1 2">SM1211</strain>
    </source>
</reference>
<proteinExistence type="predicted"/>
<dbReference type="Proteomes" id="UP000231259">
    <property type="component" value="Unassembled WGS sequence"/>
</dbReference>
<dbReference type="AlphaFoldDB" id="A0A2G8RKN7"/>
<sequence>MLDDPVPSTTASTAVSVSASFIIGGQNVKVTSQDITKIAEQGFKFSLAAPITFGTPPDLLKWINTEFGAKIDVDAIQKAISEIPFKSISSILDTFWNMSLIVEVLNIDTKAGLFEIAILLQASDPKPDPIFGILQIDSLGFGVTRIGAPDPGS</sequence>
<evidence type="ECO:0000313" key="2">
    <source>
        <dbReference type="Proteomes" id="UP000231259"/>
    </source>
</evidence>
<dbReference type="EMBL" id="AWWI01000016">
    <property type="protein sequence ID" value="PIL22063.1"/>
    <property type="molecule type" value="Genomic_DNA"/>
</dbReference>
<comment type="caution">
    <text evidence="1">The sequence shown here is derived from an EMBL/GenBank/DDBJ whole genome shotgun (WGS) entry which is preliminary data.</text>
</comment>
<accession>A0A2G8RKN7</accession>
<dbReference type="RefSeq" id="WP_099909192.1">
    <property type="nucleotide sequence ID" value="NZ_AWWI01000016.1"/>
</dbReference>
<keyword evidence="2" id="KW-1185">Reference proteome</keyword>
<evidence type="ECO:0000313" key="1">
    <source>
        <dbReference type="EMBL" id="PIL22063.1"/>
    </source>
</evidence>
<organism evidence="1 2">
    <name type="scientific">Puniceibacterium antarcticum</name>
    <dbReference type="NCBI Taxonomy" id="1206336"/>
    <lineage>
        <taxon>Bacteria</taxon>
        <taxon>Pseudomonadati</taxon>
        <taxon>Pseudomonadota</taxon>
        <taxon>Alphaproteobacteria</taxon>
        <taxon>Rhodobacterales</taxon>
        <taxon>Paracoccaceae</taxon>
        <taxon>Puniceibacterium</taxon>
    </lineage>
</organism>
<gene>
    <name evidence="1" type="ORF">P775_00945</name>
</gene>
<protein>
    <submittedName>
        <fullName evidence="1">Uncharacterized protein</fullName>
    </submittedName>
</protein>
<name>A0A2G8RKN7_9RHOB</name>